<sequence length="785" mass="88271">MAEAIERMSKKNRGSRSPQPARSVDSSRSSGRAATWQRMPWRSAGGWLGLGMIGLAMCLRDWLGSQQMASQFVSLATAQKISLALGGSLQRFIDHSGLKVSYDVPFASTMIISSLFVVTGWLVGGWLLPQNLQGTETSLPLAKSTGDSQPGRYSLWGKKFGQSLSWLLVWQLCWTVGLLTGWESLVGVVEANASMTLALSLACALWAWWSLGSEQSQGHEQLAQAAVPPNDSASLASSAEKSSWRSLLALTLAYSLVFISMNWALWFNLRIPHGDSAMYEEHLWNILHGKGFRSYLDQGLFLGEHLQVIHLGLLPFYSIWKSHLLLEMCETLALASGALIVFQLCLVSGAGRRAGFWLGLAYLMYFPMQFLDIEIDLKTFRPEAFGIPLLLLTLWQLELWRLEKAPLWRWLICLLITLTVKEDYSLIFGPLGLWLMVTGGWQSGVVTPQESTSSLWQRCQQSCWRMVKTPQGIAGGILLVSSVVYLLFAVKVAIPFFRDGEGVHYARYYAEFGSSFTEIAWNMATRPDRVLGRLLNLQTLMFAISLLAPLGFLPLLSLSRLLVGVPLFGLLCLNNIAQDPRHQFHAPLVAILLWASAYGIVFGREWIQRIRVRLTASGDWSIPIRPDENYAGWQPDGLAVWGLACALQTGLWFSLSPWGVTFWDANSNWSWQQLYRPTERAAAYSKIADLIPATAKVASTDYVHPRYTHHERSYDYSKYPRKVSGYELRVPEDTDYIVIDARGPYSEIHEPSQIPEYAQHPEKWELLPDTTNGYFIVLKRRWESP</sequence>
<dbReference type="RefSeq" id="WP_068852165.1">
    <property type="nucleotide sequence ID" value="NZ_LYDR01000152.1"/>
</dbReference>
<evidence type="ECO:0000256" key="1">
    <source>
        <dbReference type="SAM" id="MobiDB-lite"/>
    </source>
</evidence>
<keyword evidence="2" id="KW-1133">Transmembrane helix</keyword>
<name>A0A1C3E5Y7_9PLAN</name>
<reference evidence="3 4" key="1">
    <citation type="submission" date="2016-05" db="EMBL/GenBank/DDBJ databases">
        <title>Genomic and physiological characterization of Planctopirus sp. isolated from fresh water lake.</title>
        <authorList>
            <person name="Subhash Y."/>
            <person name="Ramana C."/>
        </authorList>
    </citation>
    <scope>NUCLEOTIDE SEQUENCE [LARGE SCALE GENOMIC DNA]</scope>
    <source>
        <strain evidence="3 4">JC280</strain>
    </source>
</reference>
<dbReference type="Proteomes" id="UP000094828">
    <property type="component" value="Unassembled WGS sequence"/>
</dbReference>
<gene>
    <name evidence="3" type="ORF">A6X21_13360</name>
</gene>
<keyword evidence="4" id="KW-1185">Reference proteome</keyword>
<feature type="transmembrane region" description="Helical" evidence="2">
    <location>
        <begin position="44"/>
        <end position="63"/>
    </location>
</feature>
<protein>
    <recommendedName>
        <fullName evidence="5">DUF2079 domain-containing protein</fullName>
    </recommendedName>
</protein>
<feature type="transmembrane region" description="Helical" evidence="2">
    <location>
        <begin position="535"/>
        <end position="556"/>
    </location>
</feature>
<feature type="transmembrane region" description="Helical" evidence="2">
    <location>
        <begin position="584"/>
        <end position="603"/>
    </location>
</feature>
<dbReference type="STRING" id="1841610.A6X21_13360"/>
<feature type="transmembrane region" description="Helical" evidence="2">
    <location>
        <begin position="473"/>
        <end position="497"/>
    </location>
</feature>
<feature type="transmembrane region" description="Helical" evidence="2">
    <location>
        <begin position="247"/>
        <end position="266"/>
    </location>
</feature>
<organism evidence="3 4">
    <name type="scientific">Planctopirus hydrillae</name>
    <dbReference type="NCBI Taxonomy" id="1841610"/>
    <lineage>
        <taxon>Bacteria</taxon>
        <taxon>Pseudomonadati</taxon>
        <taxon>Planctomycetota</taxon>
        <taxon>Planctomycetia</taxon>
        <taxon>Planctomycetales</taxon>
        <taxon>Planctomycetaceae</taxon>
        <taxon>Planctopirus</taxon>
    </lineage>
</organism>
<feature type="region of interest" description="Disordered" evidence="1">
    <location>
        <begin position="1"/>
        <end position="35"/>
    </location>
</feature>
<feature type="transmembrane region" description="Helical" evidence="2">
    <location>
        <begin position="408"/>
        <end position="435"/>
    </location>
</feature>
<dbReference type="AlphaFoldDB" id="A0A1C3E5Y7"/>
<feature type="compositionally biased region" description="Polar residues" evidence="1">
    <location>
        <begin position="15"/>
        <end position="32"/>
    </location>
</feature>
<feature type="transmembrane region" description="Helical" evidence="2">
    <location>
        <begin position="164"/>
        <end position="182"/>
    </location>
</feature>
<feature type="transmembrane region" description="Helical" evidence="2">
    <location>
        <begin position="106"/>
        <end position="128"/>
    </location>
</feature>
<dbReference type="InterPro" id="IPR018650">
    <property type="entry name" value="STSV1_Orf64"/>
</dbReference>
<keyword evidence="2" id="KW-0472">Membrane</keyword>
<comment type="caution">
    <text evidence="3">The sequence shown here is derived from an EMBL/GenBank/DDBJ whole genome shotgun (WGS) entry which is preliminary data.</text>
</comment>
<accession>A0A1C3E5Y7</accession>
<proteinExistence type="predicted"/>
<keyword evidence="2" id="KW-0812">Transmembrane</keyword>
<dbReference type="OrthoDB" id="207442at2"/>
<evidence type="ECO:0000313" key="4">
    <source>
        <dbReference type="Proteomes" id="UP000094828"/>
    </source>
</evidence>
<dbReference type="EMBL" id="LYDR01000152">
    <property type="protein sequence ID" value="ODA28662.1"/>
    <property type="molecule type" value="Genomic_DNA"/>
</dbReference>
<evidence type="ECO:0000313" key="3">
    <source>
        <dbReference type="EMBL" id="ODA28662.1"/>
    </source>
</evidence>
<dbReference type="Pfam" id="PF09852">
    <property type="entry name" value="DUF2079"/>
    <property type="match status" value="1"/>
</dbReference>
<evidence type="ECO:0008006" key="5">
    <source>
        <dbReference type="Google" id="ProtNLM"/>
    </source>
</evidence>
<evidence type="ECO:0000256" key="2">
    <source>
        <dbReference type="SAM" id="Phobius"/>
    </source>
</evidence>